<evidence type="ECO:0000313" key="3">
    <source>
        <dbReference type="Proteomes" id="UP000007485"/>
    </source>
</evidence>
<name>F0QUX1_VULM7</name>
<dbReference type="KEGG" id="vmo:VMUT_1752"/>
<dbReference type="Proteomes" id="UP000007485">
    <property type="component" value="Chromosome"/>
</dbReference>
<accession>F0QUX1</accession>
<evidence type="ECO:0000256" key="1">
    <source>
        <dbReference type="SAM" id="Phobius"/>
    </source>
</evidence>
<dbReference type="InterPro" id="IPR056569">
    <property type="entry name" value="ArlJ-like"/>
</dbReference>
<keyword evidence="3" id="KW-1185">Reference proteome</keyword>
<dbReference type="PANTHER" id="PTHR35402">
    <property type="entry name" value="INTEGRAL MEMBRANE PROTEIN-RELATED"/>
    <property type="match status" value="1"/>
</dbReference>
<dbReference type="AlphaFoldDB" id="F0QUX1"/>
<feature type="transmembrane region" description="Helical" evidence="1">
    <location>
        <begin position="493"/>
        <end position="513"/>
    </location>
</feature>
<gene>
    <name evidence="2" type="ordered locus">VMUT_1752</name>
</gene>
<feature type="transmembrane region" description="Helical" evidence="1">
    <location>
        <begin position="418"/>
        <end position="442"/>
    </location>
</feature>
<dbReference type="EMBL" id="CP002529">
    <property type="protein sequence ID" value="ADY01953.1"/>
    <property type="molecule type" value="Genomic_DNA"/>
</dbReference>
<dbReference type="STRING" id="985053.VMUT_1752"/>
<reference evidence="2 3" key="1">
    <citation type="journal article" date="2011" name="J. Bacteriol.">
        <title>Complete genome sequence of 'Vulcanisaeta moutnovskia' strain 768-28, a novel member of the hyperthermophilic crenarchaeal genus vulcanisaeta.</title>
        <authorList>
            <person name="Gumerov V.M."/>
            <person name="Mardanov A.V."/>
            <person name="Beletsky A.V."/>
            <person name="Prokofeva M.I."/>
            <person name="Bonch-Osmolovskaya E.A."/>
            <person name="Ravin N.V."/>
            <person name="Skryabin K.G."/>
        </authorList>
    </citation>
    <scope>NUCLEOTIDE SEQUENCE [LARGE SCALE GENOMIC DNA]</scope>
    <source>
        <strain evidence="2 3">768-28</strain>
    </source>
</reference>
<dbReference type="PANTHER" id="PTHR35402:SF1">
    <property type="entry name" value="TYPE II SECRETION SYSTEM PROTEIN GSPF DOMAIN-CONTAINING PROTEIN"/>
    <property type="match status" value="1"/>
</dbReference>
<protein>
    <submittedName>
        <fullName evidence="2">Type II secretion system F domain-containing protein</fullName>
    </submittedName>
</protein>
<dbReference type="eggNOG" id="arCOG01815">
    <property type="taxonomic scope" value="Archaea"/>
</dbReference>
<proteinExistence type="predicted"/>
<feature type="transmembrane region" description="Helical" evidence="1">
    <location>
        <begin position="226"/>
        <end position="243"/>
    </location>
</feature>
<sequence>MRTLRQVIKNYLDRMALVGGYSWNTNELSSIAEKTTYLLIPTPFIIYMVTKSLFLSLILIPIPALPIVLMLIWATYSVDAVKDGVEWELPFFVVLLDIIHDIGGNITHAFEISNKVGLKWIGREWSLIKVFSLTTNSVTNAMQLRARFHPSIEFQRFINGYVSVWGYSGDVNTYVRSVENTYLSILSNKLSALSKQIIDVVIAIVSSLIVLILFVIIATILGMNYAILYIMPAMALLLPALIVRVHQSIPYIIRMDLNHDKSTYIVLGISVIITVPFIIYFGIRGAVSLVIPPLFFSILVTRRINDIKSSIMALPDLTRDISEIVKAGVSIGAAFERVVDNPYPRSLTTYLQRINQLNDNVDVHEPWIIKFAISALREVANLGSPSRALDRLVEVFLDLKTIITNINYNAKPLQLLNFSLPFIFGGVTYISRFVVLTISSIIRNAPYTLIGLSIPSVNTILMPLLLTAYIISLSIALLTSLLSNLTLSPTIKLTIPIPITLIFMFMAMEIPVLA</sequence>
<keyword evidence="1" id="KW-0472">Membrane</keyword>
<organism evidence="2 3">
    <name type="scientific">Vulcanisaeta moutnovskia (strain 768-28)</name>
    <dbReference type="NCBI Taxonomy" id="985053"/>
    <lineage>
        <taxon>Archaea</taxon>
        <taxon>Thermoproteota</taxon>
        <taxon>Thermoprotei</taxon>
        <taxon>Thermoproteales</taxon>
        <taxon>Thermoproteaceae</taxon>
        <taxon>Vulcanisaeta</taxon>
    </lineage>
</organism>
<evidence type="ECO:0000313" key="2">
    <source>
        <dbReference type="EMBL" id="ADY01953.1"/>
    </source>
</evidence>
<feature type="transmembrane region" description="Helical" evidence="1">
    <location>
        <begin position="264"/>
        <end position="283"/>
    </location>
</feature>
<keyword evidence="1" id="KW-0812">Transmembrane</keyword>
<feature type="transmembrane region" description="Helical" evidence="1">
    <location>
        <begin position="53"/>
        <end position="77"/>
    </location>
</feature>
<feature type="transmembrane region" description="Helical" evidence="1">
    <location>
        <begin position="197"/>
        <end position="220"/>
    </location>
</feature>
<dbReference type="RefSeq" id="WP_013605115.1">
    <property type="nucleotide sequence ID" value="NC_015151.1"/>
</dbReference>
<dbReference type="HOGENOM" id="CLU_537077_0_0_2"/>
<keyword evidence="1" id="KW-1133">Transmembrane helix</keyword>
<feature type="transmembrane region" description="Helical" evidence="1">
    <location>
        <begin position="89"/>
        <end position="110"/>
    </location>
</feature>
<dbReference type="GeneID" id="10289404"/>